<keyword evidence="2" id="KW-0812">Transmembrane</keyword>
<gene>
    <name evidence="3" type="ORF">X797_006567</name>
</gene>
<name>A0A014QZZ2_9HYPO</name>
<organism evidence="3 4">
    <name type="scientific">Metarhizium robertsii</name>
    <dbReference type="NCBI Taxonomy" id="568076"/>
    <lineage>
        <taxon>Eukaryota</taxon>
        <taxon>Fungi</taxon>
        <taxon>Dikarya</taxon>
        <taxon>Ascomycota</taxon>
        <taxon>Pezizomycotina</taxon>
        <taxon>Sordariomycetes</taxon>
        <taxon>Hypocreomycetidae</taxon>
        <taxon>Hypocreales</taxon>
        <taxon>Clavicipitaceae</taxon>
        <taxon>Metarhizium</taxon>
    </lineage>
</organism>
<evidence type="ECO:0000313" key="4">
    <source>
        <dbReference type="Proteomes" id="UP000030151"/>
    </source>
</evidence>
<evidence type="ECO:0008006" key="5">
    <source>
        <dbReference type="Google" id="ProtNLM"/>
    </source>
</evidence>
<sequence length="579" mass="63902">MAAASPASSTRTESDHVDASEKQPRWRLSSLSRRTGSSTQQYAYETFHRGKQLRHMIFWTFCRWLFTAVLAMSIFVVIWKYSQPAALPAIKKSEFNSLVIGLSIAYSLNLASALKRDASYLRWWLLSLRPYSPREADLILQCENMSGLLKLGYMSRHVSIRLFVLLFLTLNMAAQVALALLGITYNINPADHITVTRPGLVSIPDMSSIQLDKSLISGTRRPDLDVSQDENARRYMANTFGQSTLTMLWNSIDEAPKPGKFNDARDPIFFSNITDGLPVVYTYYFYESSPQDADYVASVATNRTISAWSDCKEYKVVAGGDGLSPNITFLWEDNEPISWELPSAKGPDQVMYIHDPELDAGDTWAVIYAFEASIKEPWFYRCNTTIGSVTNAVIKEHEVSGNVTRYAAAAIALQGYGSSAGDLTNNTKFTQWQSYPSQSIFGYPYNGTANMRGATASLFAIGTVVAVAGANDDVEVRGMTPMRGITLEIASWTTLYLILGLTVGLQLFFSVAAVVIANTVQLRGHSHLAMAALLRESLDGLGSAAPVASGKQVAAMMGDKAKLRYERRGKGRGYHVMVS</sequence>
<protein>
    <recommendedName>
        <fullName evidence="5">DUF3176 domain protein</fullName>
    </recommendedName>
</protein>
<reference evidence="3 4" key="1">
    <citation type="submission" date="2014-02" db="EMBL/GenBank/DDBJ databases">
        <title>The genome sequence of the entomopathogenic fungus Metarhizium robertsii ARSEF 2575.</title>
        <authorList>
            <person name="Giuliano Garisto Donzelli B."/>
            <person name="Roe B.A."/>
            <person name="Macmil S.L."/>
            <person name="Krasnoff S.B."/>
            <person name="Gibson D.M."/>
        </authorList>
    </citation>
    <scope>NUCLEOTIDE SEQUENCE [LARGE SCALE GENOMIC DNA]</scope>
    <source>
        <strain evidence="3 4">ARSEF 2575</strain>
    </source>
</reference>
<dbReference type="OrthoDB" id="3596604at2759"/>
<evidence type="ECO:0000256" key="2">
    <source>
        <dbReference type="SAM" id="Phobius"/>
    </source>
</evidence>
<feature type="transmembrane region" description="Helical" evidence="2">
    <location>
        <begin position="95"/>
        <end position="114"/>
    </location>
</feature>
<feature type="transmembrane region" description="Helical" evidence="2">
    <location>
        <begin position="57"/>
        <end position="79"/>
    </location>
</feature>
<accession>A0A014QZZ2</accession>
<comment type="caution">
    <text evidence="3">The sequence shown here is derived from an EMBL/GenBank/DDBJ whole genome shotgun (WGS) entry which is preliminary data.</text>
</comment>
<evidence type="ECO:0000313" key="3">
    <source>
        <dbReference type="EMBL" id="EXV00505.1"/>
    </source>
</evidence>
<dbReference type="AlphaFoldDB" id="A0A014QZZ2"/>
<feature type="compositionally biased region" description="Basic and acidic residues" evidence="1">
    <location>
        <begin position="12"/>
        <end position="24"/>
    </location>
</feature>
<keyword evidence="2" id="KW-0472">Membrane</keyword>
<feature type="transmembrane region" description="Helical" evidence="2">
    <location>
        <begin position="495"/>
        <end position="520"/>
    </location>
</feature>
<evidence type="ECO:0000256" key="1">
    <source>
        <dbReference type="SAM" id="MobiDB-lite"/>
    </source>
</evidence>
<proteinExistence type="predicted"/>
<dbReference type="eggNOG" id="ENOG502S1M0">
    <property type="taxonomic scope" value="Eukaryota"/>
</dbReference>
<feature type="compositionally biased region" description="Polar residues" evidence="1">
    <location>
        <begin position="1"/>
        <end position="11"/>
    </location>
</feature>
<feature type="region of interest" description="Disordered" evidence="1">
    <location>
        <begin position="1"/>
        <end position="34"/>
    </location>
</feature>
<dbReference type="EMBL" id="JELW01000013">
    <property type="protein sequence ID" value="EXV00505.1"/>
    <property type="molecule type" value="Genomic_DNA"/>
</dbReference>
<feature type="transmembrane region" description="Helical" evidence="2">
    <location>
        <begin position="162"/>
        <end position="185"/>
    </location>
</feature>
<dbReference type="HOGENOM" id="CLU_030818_0_0_1"/>
<dbReference type="Proteomes" id="UP000030151">
    <property type="component" value="Unassembled WGS sequence"/>
</dbReference>
<keyword evidence="2" id="KW-1133">Transmembrane helix</keyword>